<gene>
    <name evidence="2" type="ORF">SYYSPA8_23740</name>
</gene>
<feature type="compositionally biased region" description="Low complexity" evidence="1">
    <location>
        <begin position="181"/>
        <end position="201"/>
    </location>
</feature>
<dbReference type="Proteomes" id="UP001291653">
    <property type="component" value="Unassembled WGS sequence"/>
</dbReference>
<keyword evidence="3" id="KW-1185">Reference proteome</keyword>
<proteinExistence type="predicted"/>
<evidence type="ECO:0000256" key="1">
    <source>
        <dbReference type="SAM" id="MobiDB-lite"/>
    </source>
</evidence>
<dbReference type="EMBL" id="BSBI01000010">
    <property type="protein sequence ID" value="GLF97367.1"/>
    <property type="molecule type" value="Genomic_DNA"/>
</dbReference>
<feature type="compositionally biased region" description="Low complexity" evidence="1">
    <location>
        <begin position="242"/>
        <end position="256"/>
    </location>
</feature>
<feature type="region of interest" description="Disordered" evidence="1">
    <location>
        <begin position="140"/>
        <end position="211"/>
    </location>
</feature>
<name>A0ABQ5P456_9ACTN</name>
<dbReference type="RefSeq" id="WP_323449363.1">
    <property type="nucleotide sequence ID" value="NZ_BSBI01000010.1"/>
</dbReference>
<comment type="caution">
    <text evidence="2">The sequence shown here is derived from an EMBL/GenBank/DDBJ whole genome shotgun (WGS) entry which is preliminary data.</text>
</comment>
<accession>A0ABQ5P456</accession>
<reference evidence="2 3" key="1">
    <citation type="submission" date="2022-10" db="EMBL/GenBank/DDBJ databases">
        <title>Draft genome sequence of Streptomyces sp. YSPA8.</title>
        <authorList>
            <person name="Moriuchi R."/>
            <person name="Dohra H."/>
            <person name="Yamamura H."/>
            <person name="Kodani S."/>
        </authorList>
    </citation>
    <scope>NUCLEOTIDE SEQUENCE [LARGE SCALE GENOMIC DNA]</scope>
    <source>
        <strain evidence="2 3">YSPA8</strain>
    </source>
</reference>
<feature type="region of interest" description="Disordered" evidence="1">
    <location>
        <begin position="241"/>
        <end position="283"/>
    </location>
</feature>
<evidence type="ECO:0000313" key="2">
    <source>
        <dbReference type="EMBL" id="GLF97367.1"/>
    </source>
</evidence>
<protein>
    <submittedName>
        <fullName evidence="2">Uncharacterized protein</fullName>
    </submittedName>
</protein>
<organism evidence="2 3">
    <name type="scientific">Streptomyces yaizuensis</name>
    <dbReference type="NCBI Taxonomy" id="2989713"/>
    <lineage>
        <taxon>Bacteria</taxon>
        <taxon>Bacillati</taxon>
        <taxon>Actinomycetota</taxon>
        <taxon>Actinomycetes</taxon>
        <taxon>Kitasatosporales</taxon>
        <taxon>Streptomycetaceae</taxon>
        <taxon>Streptomyces</taxon>
    </lineage>
</organism>
<evidence type="ECO:0000313" key="3">
    <source>
        <dbReference type="Proteomes" id="UP001291653"/>
    </source>
</evidence>
<sequence>MDDQDKEFAELAHRLAHALDAWEACVGGPTERGEPQRKVLVKALEDERKTPAWQSRKRIDAPLLAYWLKGRDQLQPHLKHNRLPSEEDCAAIARALKPYAPEEAQRLPRIGWQIADLARCLLAVGGPRWRKRVLASIDEHPAGPAEPADSAERSEAARSAEPTEPVEPTDNTGPSEVTPFAEPAHPAAPVQAAGAAESAGAMEQTAGRRRWATGTTWATAATVAGLAGTVALFIWLGGDGESSSAGKKPSASAGPSTRGADTAQPGPAAAGESGGIEGNHRCGKARSAGAVSWSPCTLVAEEGTMSFLVQLTNTSGEPVTVRAKLAFVQAAVEQTCPEPWGTSVRITVPAKATRTSSVKACTASPAPARAFQARGWVVPDDTVPWGYREHSPTLHVQNDGTPLWADQAG</sequence>